<accession>A0A7S3CQ41</accession>
<gene>
    <name evidence="1" type="ORF">SRAS04492_LOCUS6274</name>
</gene>
<sequence length="104" mass="11548">MLLQLAVPVSTVEHHLQVLLKDMSALGDSELDLPLLGLEVVQVLVAVGPVREGRVHLQLDYLLAQLSQILNHHLPPLQGPIHLYEQLLELDARDADTQVELLMP</sequence>
<organism evidence="1">
    <name type="scientific">Strombidium rassoulzadegani</name>
    <dbReference type="NCBI Taxonomy" id="1082188"/>
    <lineage>
        <taxon>Eukaryota</taxon>
        <taxon>Sar</taxon>
        <taxon>Alveolata</taxon>
        <taxon>Ciliophora</taxon>
        <taxon>Intramacronucleata</taxon>
        <taxon>Spirotrichea</taxon>
        <taxon>Oligotrichia</taxon>
        <taxon>Strombidiidae</taxon>
        <taxon>Strombidium</taxon>
    </lineage>
</organism>
<dbReference type="EMBL" id="HBIA01012390">
    <property type="protein sequence ID" value="CAE0234469.1"/>
    <property type="molecule type" value="Transcribed_RNA"/>
</dbReference>
<name>A0A7S3CQ41_9SPIT</name>
<evidence type="ECO:0000313" key="1">
    <source>
        <dbReference type="EMBL" id="CAE0234469.1"/>
    </source>
</evidence>
<proteinExistence type="predicted"/>
<protein>
    <submittedName>
        <fullName evidence="1">Uncharacterized protein</fullName>
    </submittedName>
</protein>
<dbReference type="AlphaFoldDB" id="A0A7S3CQ41"/>
<reference evidence="1" key="1">
    <citation type="submission" date="2021-01" db="EMBL/GenBank/DDBJ databases">
        <authorList>
            <person name="Corre E."/>
            <person name="Pelletier E."/>
            <person name="Niang G."/>
            <person name="Scheremetjew M."/>
            <person name="Finn R."/>
            <person name="Kale V."/>
            <person name="Holt S."/>
            <person name="Cochrane G."/>
            <person name="Meng A."/>
            <person name="Brown T."/>
            <person name="Cohen L."/>
        </authorList>
    </citation>
    <scope>NUCLEOTIDE SEQUENCE</scope>
    <source>
        <strain evidence="1">Ras09</strain>
    </source>
</reference>